<evidence type="ECO:0000256" key="5">
    <source>
        <dbReference type="ARBA" id="ARBA00024993"/>
    </source>
</evidence>
<evidence type="ECO:0000313" key="8">
    <source>
        <dbReference type="Proteomes" id="UP001595836"/>
    </source>
</evidence>
<reference evidence="8" key="1">
    <citation type="journal article" date="2019" name="Int. J. Syst. Evol. Microbiol.">
        <title>The Global Catalogue of Microorganisms (GCM) 10K type strain sequencing project: providing services to taxonomists for standard genome sequencing and annotation.</title>
        <authorList>
            <consortium name="The Broad Institute Genomics Platform"/>
            <consortium name="The Broad Institute Genome Sequencing Center for Infectious Disease"/>
            <person name="Wu L."/>
            <person name="Ma J."/>
        </authorList>
    </citation>
    <scope>NUCLEOTIDE SEQUENCE [LARGE SCALE GENOMIC DNA]</scope>
    <source>
        <strain evidence="8">JCM 11882</strain>
    </source>
</reference>
<comment type="similarity">
    <text evidence="1">Belongs to the beta-class carbonic anhydrase family.</text>
</comment>
<dbReference type="RefSeq" id="WP_230929588.1">
    <property type="nucleotide sequence ID" value="NZ_BAABCD010000008.1"/>
</dbReference>
<dbReference type="EC" id="4.2.1.1" evidence="2"/>
<dbReference type="InterPro" id="IPR036874">
    <property type="entry name" value="Carbonic_anhydrase_sf"/>
</dbReference>
<evidence type="ECO:0000256" key="3">
    <source>
        <dbReference type="ARBA" id="ARBA00022833"/>
    </source>
</evidence>
<dbReference type="SMART" id="SM00947">
    <property type="entry name" value="Pro_CA"/>
    <property type="match status" value="1"/>
</dbReference>
<dbReference type="InterPro" id="IPR001765">
    <property type="entry name" value="Carbonic_anhydrase"/>
</dbReference>
<comment type="catalytic activity">
    <reaction evidence="6">
        <text>hydrogencarbonate + H(+) = CO2 + H2O</text>
        <dbReference type="Rhea" id="RHEA:10748"/>
        <dbReference type="ChEBI" id="CHEBI:15377"/>
        <dbReference type="ChEBI" id="CHEBI:15378"/>
        <dbReference type="ChEBI" id="CHEBI:16526"/>
        <dbReference type="ChEBI" id="CHEBI:17544"/>
        <dbReference type="EC" id="4.2.1.1"/>
    </reaction>
</comment>
<dbReference type="Gene3D" id="3.40.1050.10">
    <property type="entry name" value="Carbonic anhydrase"/>
    <property type="match status" value="1"/>
</dbReference>
<dbReference type="SUPFAM" id="SSF53056">
    <property type="entry name" value="beta-carbonic anhydrase, cab"/>
    <property type="match status" value="1"/>
</dbReference>
<keyword evidence="4" id="KW-0456">Lyase</keyword>
<dbReference type="PROSITE" id="PS00704">
    <property type="entry name" value="PROK_CO2_ANHYDRASE_1"/>
    <property type="match status" value="1"/>
</dbReference>
<evidence type="ECO:0000313" key="7">
    <source>
        <dbReference type="EMBL" id="MFC4755288.1"/>
    </source>
</evidence>
<dbReference type="EMBL" id="JBHSHP010000023">
    <property type="protein sequence ID" value="MFC4755288.1"/>
    <property type="molecule type" value="Genomic_DNA"/>
</dbReference>
<evidence type="ECO:0000256" key="2">
    <source>
        <dbReference type="ARBA" id="ARBA00012925"/>
    </source>
</evidence>
<dbReference type="CDD" id="cd03378">
    <property type="entry name" value="beta_CA_cladeC"/>
    <property type="match status" value="1"/>
</dbReference>
<dbReference type="Proteomes" id="UP001595836">
    <property type="component" value="Unassembled WGS sequence"/>
</dbReference>
<protein>
    <recommendedName>
        <fullName evidence="2">carbonic anhydrase</fullName>
        <ecNumber evidence="2">4.2.1.1</ecNumber>
    </recommendedName>
</protein>
<accession>A0ABV9PU34</accession>
<comment type="caution">
    <text evidence="7">The sequence shown here is derived from an EMBL/GenBank/DDBJ whole genome shotgun (WGS) entry which is preliminary data.</text>
</comment>
<comment type="function">
    <text evidence="5">Catalyzes the reversible hydration of carbon dioxide to form bicarbonate.</text>
</comment>
<dbReference type="Pfam" id="PF00484">
    <property type="entry name" value="Pro_CA"/>
    <property type="match status" value="1"/>
</dbReference>
<name>A0ABV9PU34_9ACTN</name>
<keyword evidence="8" id="KW-1185">Reference proteome</keyword>
<evidence type="ECO:0000256" key="1">
    <source>
        <dbReference type="ARBA" id="ARBA00006217"/>
    </source>
</evidence>
<dbReference type="InterPro" id="IPR015892">
    <property type="entry name" value="Carbonic_anhydrase_CS"/>
</dbReference>
<evidence type="ECO:0000256" key="4">
    <source>
        <dbReference type="ARBA" id="ARBA00023239"/>
    </source>
</evidence>
<gene>
    <name evidence="7" type="ORF">ACFO7U_10920</name>
</gene>
<sequence length="207" mass="22054">MQIATTPETALARLLRGNARYVAGENLNEHQAPSRRAELAGQQNPFAQVFGCSDSRVPAEVVFDQGLGDLFVIRNAGHIVDPSVLGSVEFGVDALRIPLTLVLGHTSCGAVGATIKAVDTHSTPSGYLRDVVERIAPAVFEARRDPEAGYQDIVIENVRQTVTAIREKSAAVDRAITEGRTAIVGALYNLEEGTVTPVHTEGQVDGL</sequence>
<proteinExistence type="inferred from homology"/>
<dbReference type="PANTHER" id="PTHR11002">
    <property type="entry name" value="CARBONIC ANHYDRASE"/>
    <property type="match status" value="1"/>
</dbReference>
<dbReference type="PANTHER" id="PTHR11002:SF79">
    <property type="entry name" value="CARBONIC ANHYDRASE 2"/>
    <property type="match status" value="1"/>
</dbReference>
<keyword evidence="3" id="KW-0862">Zinc</keyword>
<evidence type="ECO:0000256" key="6">
    <source>
        <dbReference type="ARBA" id="ARBA00048348"/>
    </source>
</evidence>
<organism evidence="7 8">
    <name type="scientific">Dietzia aurantiaca</name>
    <dbReference type="NCBI Taxonomy" id="983873"/>
    <lineage>
        <taxon>Bacteria</taxon>
        <taxon>Bacillati</taxon>
        <taxon>Actinomycetota</taxon>
        <taxon>Actinomycetes</taxon>
        <taxon>Mycobacteriales</taxon>
        <taxon>Dietziaceae</taxon>
        <taxon>Dietzia</taxon>
    </lineage>
</organism>